<evidence type="ECO:0000313" key="1">
    <source>
        <dbReference type="EMBL" id="MPM74517.1"/>
    </source>
</evidence>
<comment type="caution">
    <text evidence="1">The sequence shown here is derived from an EMBL/GenBank/DDBJ whole genome shotgun (WGS) entry which is preliminary data.</text>
</comment>
<name>A0A645CC51_9ZZZZ</name>
<dbReference type="AlphaFoldDB" id="A0A645CC51"/>
<dbReference type="EMBL" id="VSSQ01026020">
    <property type="protein sequence ID" value="MPM74517.1"/>
    <property type="molecule type" value="Genomic_DNA"/>
</dbReference>
<gene>
    <name evidence="1" type="ORF">SDC9_121505</name>
</gene>
<accession>A0A645CC51</accession>
<organism evidence="1">
    <name type="scientific">bioreactor metagenome</name>
    <dbReference type="NCBI Taxonomy" id="1076179"/>
    <lineage>
        <taxon>unclassified sequences</taxon>
        <taxon>metagenomes</taxon>
        <taxon>ecological metagenomes</taxon>
    </lineage>
</organism>
<protein>
    <submittedName>
        <fullName evidence="1">Uncharacterized protein</fullName>
    </submittedName>
</protein>
<sequence length="158" mass="18205">MTSTTMYTVRANYRAWEQDFGILPMPKLTEDQPYVDVVSTATCGSLYSIPKSNKELDLTGYALEAFCRESKDTLRVAYYDLTITHKTMRDPESAEMMDIILANRYFDMAIIYNWGGWYQYFYNLWGTSGSNFASTYESAKDKTIAEINTTVDEFLKSN</sequence>
<proteinExistence type="predicted"/>
<reference evidence="1" key="1">
    <citation type="submission" date="2019-08" db="EMBL/GenBank/DDBJ databases">
        <authorList>
            <person name="Kucharzyk K."/>
            <person name="Murdoch R.W."/>
            <person name="Higgins S."/>
            <person name="Loffler F."/>
        </authorList>
    </citation>
    <scope>NUCLEOTIDE SEQUENCE</scope>
</reference>